<protein>
    <submittedName>
        <fullName evidence="4">Tetratricopeptide repeat protein</fullName>
    </submittedName>
</protein>
<dbReference type="RefSeq" id="WP_137696294.1">
    <property type="nucleotide sequence ID" value="NZ_CP061336.1"/>
</dbReference>
<dbReference type="Pfam" id="PF13414">
    <property type="entry name" value="TPR_11"/>
    <property type="match status" value="1"/>
</dbReference>
<proteinExistence type="predicted"/>
<feature type="repeat" description="TPR" evidence="3">
    <location>
        <begin position="403"/>
        <end position="436"/>
    </location>
</feature>
<keyword evidence="2 3" id="KW-0802">TPR repeat</keyword>
<dbReference type="SMART" id="SM00028">
    <property type="entry name" value="TPR"/>
    <property type="match status" value="11"/>
</dbReference>
<dbReference type="NCBIfam" id="NF047558">
    <property type="entry name" value="TPR_END_plus"/>
    <property type="match status" value="1"/>
</dbReference>
<dbReference type="InterPro" id="IPR011990">
    <property type="entry name" value="TPR-like_helical_dom_sf"/>
</dbReference>
<dbReference type="Pfam" id="PF13432">
    <property type="entry name" value="TPR_16"/>
    <property type="match status" value="1"/>
</dbReference>
<dbReference type="PANTHER" id="PTHR44943">
    <property type="entry name" value="CELLULOSE SYNTHASE OPERON PROTEIN C"/>
    <property type="match status" value="1"/>
</dbReference>
<dbReference type="InterPro" id="IPR013105">
    <property type="entry name" value="TPR_2"/>
</dbReference>
<dbReference type="PANTHER" id="PTHR44943:SF8">
    <property type="entry name" value="TPR REPEAT-CONTAINING PROTEIN MJ0263"/>
    <property type="match status" value="1"/>
</dbReference>
<feature type="repeat" description="TPR" evidence="3">
    <location>
        <begin position="437"/>
        <end position="470"/>
    </location>
</feature>
<dbReference type="Pfam" id="PF13181">
    <property type="entry name" value="TPR_8"/>
    <property type="match status" value="2"/>
</dbReference>
<evidence type="ECO:0000256" key="3">
    <source>
        <dbReference type="PROSITE-ProRule" id="PRU00339"/>
    </source>
</evidence>
<feature type="repeat" description="TPR" evidence="3">
    <location>
        <begin position="174"/>
        <end position="207"/>
    </location>
</feature>
<feature type="repeat" description="TPR" evidence="3">
    <location>
        <begin position="539"/>
        <end position="572"/>
    </location>
</feature>
<keyword evidence="1" id="KW-0677">Repeat</keyword>
<dbReference type="OrthoDB" id="9780183at2"/>
<dbReference type="EMBL" id="CP061336">
    <property type="protein sequence ID" value="QNU68476.1"/>
    <property type="molecule type" value="Genomic_DNA"/>
</dbReference>
<feature type="repeat" description="TPR" evidence="3">
    <location>
        <begin position="505"/>
        <end position="538"/>
    </location>
</feature>
<feature type="repeat" description="TPR" evidence="3">
    <location>
        <begin position="471"/>
        <end position="504"/>
    </location>
</feature>
<organism evidence="4 5">
    <name type="scientific">Ruminiclostridium herbifermentans</name>
    <dbReference type="NCBI Taxonomy" id="2488810"/>
    <lineage>
        <taxon>Bacteria</taxon>
        <taxon>Bacillati</taxon>
        <taxon>Bacillota</taxon>
        <taxon>Clostridia</taxon>
        <taxon>Eubacteriales</taxon>
        <taxon>Oscillospiraceae</taxon>
        <taxon>Ruminiclostridium</taxon>
    </lineage>
</organism>
<evidence type="ECO:0000256" key="1">
    <source>
        <dbReference type="ARBA" id="ARBA00022737"/>
    </source>
</evidence>
<evidence type="ECO:0000256" key="2">
    <source>
        <dbReference type="ARBA" id="ARBA00022803"/>
    </source>
</evidence>
<reference evidence="4 5" key="1">
    <citation type="submission" date="2020-09" db="EMBL/GenBank/DDBJ databases">
        <title>Characterization and genome sequencing of Ruminiclostridium sp. nov. MA18.</title>
        <authorList>
            <person name="Rettenmaier R."/>
            <person name="Kowollik M.-L."/>
            <person name="Liebl W."/>
            <person name="Zverlov V."/>
        </authorList>
    </citation>
    <scope>NUCLEOTIDE SEQUENCE [LARGE SCALE GENOMIC DNA]</scope>
    <source>
        <strain evidence="4 5">MA18</strain>
    </source>
</reference>
<dbReference type="Gene3D" id="1.25.40.10">
    <property type="entry name" value="Tetratricopeptide repeat domain"/>
    <property type="match status" value="5"/>
</dbReference>
<feature type="repeat" description="TPR" evidence="3">
    <location>
        <begin position="301"/>
        <end position="334"/>
    </location>
</feature>
<feature type="repeat" description="TPR" evidence="3">
    <location>
        <begin position="369"/>
        <end position="402"/>
    </location>
</feature>
<dbReference type="Proteomes" id="UP000306409">
    <property type="component" value="Chromosome"/>
</dbReference>
<gene>
    <name evidence="4" type="ORF">EHE19_008790</name>
</gene>
<dbReference type="PROSITE" id="PS50293">
    <property type="entry name" value="TPR_REGION"/>
    <property type="match status" value="3"/>
</dbReference>
<dbReference type="PROSITE" id="PS50005">
    <property type="entry name" value="TPR"/>
    <property type="match status" value="10"/>
</dbReference>
<accession>A0A4U7JKV5</accession>
<dbReference type="AlphaFoldDB" id="A0A4U7JKV5"/>
<evidence type="ECO:0000313" key="4">
    <source>
        <dbReference type="EMBL" id="QNU68476.1"/>
    </source>
</evidence>
<name>A0A4U7JKV5_9FIRM</name>
<dbReference type="Pfam" id="PF00515">
    <property type="entry name" value="TPR_1"/>
    <property type="match status" value="2"/>
</dbReference>
<dbReference type="Pfam" id="PF07719">
    <property type="entry name" value="TPR_2"/>
    <property type="match status" value="2"/>
</dbReference>
<sequence>MFLLTSFNMLIIVLLIAYVFYRLIKTKSIVSLISFTLQLSALTIVLLSVINGVQTSTGVELFYITFGIVIPCCIVAFDYYTMIKKVKVKGSYEGLITVDKSEKNEINSSSEIMSVLPNDLFVDETISELVRLQEDLLKGMKKKLVQAEAYYNDSNYDAAYEINSNLIGLCSTSSNLYFSLGNASFKKGLLSEALSHYRKVLELNEQLLSKIQKTSSVDSSTKEYVSNIKFKEYLVYYNIGVTYLNMGKVDFALENFEKSLKINPSFDSAKEGVGRVLVQNGKNSEAVKYYEDILEKDSSNYTVGLLLGKLFVDMKDADRAQECFEQCIKNKPDVPDAYTELGRLFMSQKKFANAAKLYKKYIGIREDDFNGHYNLAGCYYQTQEYKKAISEYQKAIMLNAKSYSSLFNMALIYEETKEYDKAIECYENSISIKPDFIDAYNNLGILFSKQHRQFEALAIYAKGIKASPANYKLYYNMGVVLFDLRRYEDAADAFNRAIEINPEDNEVYYYLGAALTELKQYDNAIKAYGKALNEDMTDGELYYNIAAVYALMKKQDIAIDNLKKAININPNIKKEIFQNRVFDYILMNSDFMEMIS</sequence>
<dbReference type="InterPro" id="IPR019734">
    <property type="entry name" value="TPR_rpt"/>
</dbReference>
<evidence type="ECO:0000313" key="5">
    <source>
        <dbReference type="Proteomes" id="UP000306409"/>
    </source>
</evidence>
<dbReference type="SUPFAM" id="SSF48452">
    <property type="entry name" value="TPR-like"/>
    <property type="match status" value="2"/>
</dbReference>
<keyword evidence="5" id="KW-1185">Reference proteome</keyword>
<feature type="repeat" description="TPR" evidence="3">
    <location>
        <begin position="233"/>
        <end position="266"/>
    </location>
</feature>
<feature type="repeat" description="TPR" evidence="3">
    <location>
        <begin position="335"/>
        <end position="368"/>
    </location>
</feature>
<dbReference type="KEGG" id="rher:EHE19_008790"/>
<dbReference type="InterPro" id="IPR051685">
    <property type="entry name" value="Ycf3/AcsC/BcsC/TPR_MFPF"/>
</dbReference>